<feature type="transmembrane region" description="Helical" evidence="1">
    <location>
        <begin position="73"/>
        <end position="100"/>
    </location>
</feature>
<dbReference type="Proteomes" id="UP000595278">
    <property type="component" value="Chromosome"/>
</dbReference>
<dbReference type="RefSeq" id="WP_201090429.1">
    <property type="nucleotide sequence ID" value="NZ_CP067393.1"/>
</dbReference>
<keyword evidence="1" id="KW-0472">Membrane</keyword>
<organism evidence="2 3">
    <name type="scientific">Entomomonas asaccharolytica</name>
    <dbReference type="NCBI Taxonomy" id="2785331"/>
    <lineage>
        <taxon>Bacteria</taxon>
        <taxon>Pseudomonadati</taxon>
        <taxon>Pseudomonadota</taxon>
        <taxon>Gammaproteobacteria</taxon>
        <taxon>Pseudomonadales</taxon>
        <taxon>Pseudomonadaceae</taxon>
        <taxon>Entomomonas</taxon>
    </lineage>
</organism>
<keyword evidence="1" id="KW-1133">Transmembrane helix</keyword>
<keyword evidence="1" id="KW-0812">Transmembrane</keyword>
<keyword evidence="3" id="KW-1185">Reference proteome</keyword>
<gene>
    <name evidence="2" type="ORF">JHT90_08905</name>
</gene>
<dbReference type="KEGG" id="eaz:JHT90_08905"/>
<name>A0A974RVY6_9GAMM</name>
<evidence type="ECO:0000313" key="2">
    <source>
        <dbReference type="EMBL" id="QQP84532.1"/>
    </source>
</evidence>
<evidence type="ECO:0000313" key="3">
    <source>
        <dbReference type="Proteomes" id="UP000595278"/>
    </source>
</evidence>
<protein>
    <submittedName>
        <fullName evidence="2">Uncharacterized protein</fullName>
    </submittedName>
</protein>
<accession>A0A974RVY6</accession>
<proteinExistence type="predicted"/>
<evidence type="ECO:0000256" key="1">
    <source>
        <dbReference type="SAM" id="Phobius"/>
    </source>
</evidence>
<feature type="transmembrane region" description="Helical" evidence="1">
    <location>
        <begin position="12"/>
        <end position="30"/>
    </location>
</feature>
<dbReference type="EMBL" id="CP067393">
    <property type="protein sequence ID" value="QQP84532.1"/>
    <property type="molecule type" value="Genomic_DNA"/>
</dbReference>
<dbReference type="AlphaFoldDB" id="A0A974RVY6"/>
<reference evidence="2 3" key="1">
    <citation type="submission" date="2021-01" db="EMBL/GenBank/DDBJ databases">
        <title>Entomomonas sp. F2A isolated from a house cricket (Acheta domesticus).</title>
        <authorList>
            <person name="Spergser J."/>
            <person name="Busse H.-J."/>
        </authorList>
    </citation>
    <scope>NUCLEOTIDE SEQUENCE [LARGE SCALE GENOMIC DNA]</scope>
    <source>
        <strain evidence="2 3">F2A</strain>
    </source>
</reference>
<sequence>MKKSSIKNSANILLICLVCFCGVFSIPFLSNYVATLIIESVGCSGTGGIPAPTGNCHISFFNRFYQFTGIGTFVSPIVLVVCFWDILLIWIASILILNYIDKKMK</sequence>